<keyword evidence="2" id="KW-0472">Membrane</keyword>
<evidence type="ECO:0000313" key="3">
    <source>
        <dbReference type="EMBL" id="KKN46532.1"/>
    </source>
</evidence>
<sequence>MEHYMNALRSYADFSGRNRRKAYWMFILFNFIFSVVCNAIDGVLGTMFIGSIYSLALLIPGLSAGARRLHDTGRSGWWQLLWLVPIIGWIVLIVFLAQDSHEGENDFGPNPKELAAEPTTV</sequence>
<organism evidence="3">
    <name type="scientific">marine sediment metagenome</name>
    <dbReference type="NCBI Taxonomy" id="412755"/>
    <lineage>
        <taxon>unclassified sequences</taxon>
        <taxon>metagenomes</taxon>
        <taxon>ecological metagenomes</taxon>
    </lineage>
</organism>
<evidence type="ECO:0000256" key="1">
    <source>
        <dbReference type="SAM" id="MobiDB-lite"/>
    </source>
</evidence>
<feature type="transmembrane region" description="Helical" evidence="2">
    <location>
        <begin position="77"/>
        <end position="97"/>
    </location>
</feature>
<feature type="region of interest" description="Disordered" evidence="1">
    <location>
        <begin position="102"/>
        <end position="121"/>
    </location>
</feature>
<keyword evidence="2" id="KW-1133">Transmembrane helix</keyword>
<reference evidence="3" key="1">
    <citation type="journal article" date="2015" name="Nature">
        <title>Complex archaea that bridge the gap between prokaryotes and eukaryotes.</title>
        <authorList>
            <person name="Spang A."/>
            <person name="Saw J.H."/>
            <person name="Jorgensen S.L."/>
            <person name="Zaremba-Niedzwiedzka K."/>
            <person name="Martijn J."/>
            <person name="Lind A.E."/>
            <person name="van Eijk R."/>
            <person name="Schleper C."/>
            <person name="Guy L."/>
            <person name="Ettema T.J."/>
        </authorList>
    </citation>
    <scope>NUCLEOTIDE SEQUENCE</scope>
</reference>
<proteinExistence type="predicted"/>
<dbReference type="PANTHER" id="PTHR34980:SF2">
    <property type="entry name" value="INNER MEMBRANE PROTEIN YHAH-RELATED"/>
    <property type="match status" value="1"/>
</dbReference>
<evidence type="ECO:0000256" key="2">
    <source>
        <dbReference type="SAM" id="Phobius"/>
    </source>
</evidence>
<name>A0A0F9RAY7_9ZZZZ</name>
<keyword evidence="2" id="KW-0812">Transmembrane</keyword>
<comment type="caution">
    <text evidence="3">The sequence shown here is derived from an EMBL/GenBank/DDBJ whole genome shotgun (WGS) entry which is preliminary data.</text>
</comment>
<feature type="transmembrane region" description="Helical" evidence="2">
    <location>
        <begin position="47"/>
        <end position="65"/>
    </location>
</feature>
<dbReference type="Pfam" id="PF05656">
    <property type="entry name" value="DUF805"/>
    <property type="match status" value="1"/>
</dbReference>
<dbReference type="InterPro" id="IPR008523">
    <property type="entry name" value="DUF805"/>
</dbReference>
<dbReference type="GO" id="GO:0005886">
    <property type="term" value="C:plasma membrane"/>
    <property type="evidence" value="ECO:0007669"/>
    <property type="project" value="TreeGrafter"/>
</dbReference>
<evidence type="ECO:0008006" key="4">
    <source>
        <dbReference type="Google" id="ProtNLM"/>
    </source>
</evidence>
<feature type="transmembrane region" description="Helical" evidence="2">
    <location>
        <begin position="21"/>
        <end position="41"/>
    </location>
</feature>
<protein>
    <recommendedName>
        <fullName evidence="4">DUF805 domain-containing protein</fullName>
    </recommendedName>
</protein>
<dbReference type="AlphaFoldDB" id="A0A0F9RAY7"/>
<gene>
    <name evidence="3" type="ORF">LCGC14_0672050</name>
</gene>
<dbReference type="PANTHER" id="PTHR34980">
    <property type="entry name" value="INNER MEMBRANE PROTEIN-RELATED-RELATED"/>
    <property type="match status" value="1"/>
</dbReference>
<dbReference type="EMBL" id="LAZR01001325">
    <property type="protein sequence ID" value="KKN46532.1"/>
    <property type="molecule type" value="Genomic_DNA"/>
</dbReference>
<accession>A0A0F9RAY7</accession>